<reference evidence="11 12" key="1">
    <citation type="submission" date="2013-02" db="EMBL/GenBank/DDBJ databases">
        <title>The Genome Sequence of Plasmodium falciparum UGT5.1.</title>
        <authorList>
            <consortium name="The Broad Institute Genome Sequencing Platform"/>
            <consortium name="The Broad Institute Genome Sequencing Center for Infectious Disease"/>
            <person name="Neafsey D."/>
            <person name="Cheeseman I."/>
            <person name="Volkman S."/>
            <person name="Adams J."/>
            <person name="Walker B."/>
            <person name="Young S.K."/>
            <person name="Zeng Q."/>
            <person name="Gargeya S."/>
            <person name="Fitzgerald M."/>
            <person name="Haas B."/>
            <person name="Abouelleil A."/>
            <person name="Alvarado L."/>
            <person name="Arachchi H.M."/>
            <person name="Berlin A.M."/>
            <person name="Chapman S.B."/>
            <person name="Dewar J."/>
            <person name="Goldberg J."/>
            <person name="Griggs A."/>
            <person name="Gujja S."/>
            <person name="Hansen M."/>
            <person name="Howarth C."/>
            <person name="Imamovic A."/>
            <person name="Larimer J."/>
            <person name="McCowan C."/>
            <person name="Murphy C."/>
            <person name="Neiman D."/>
            <person name="Pearson M."/>
            <person name="Priest M."/>
            <person name="Roberts A."/>
            <person name="Saif S."/>
            <person name="Shea T."/>
            <person name="Sisk P."/>
            <person name="Sykes S."/>
            <person name="Wortman J."/>
            <person name="Nusbaum C."/>
            <person name="Birren B."/>
        </authorList>
    </citation>
    <scope>NUCLEOTIDE SEQUENCE [LARGE SCALE GENOMIC DNA]</scope>
    <source>
        <strain evidence="11 12">UGT5.1</strain>
    </source>
</reference>
<dbReference type="Pfam" id="PF00153">
    <property type="entry name" value="Mito_carr"/>
    <property type="match status" value="2"/>
</dbReference>
<evidence type="ECO:0000313" key="11">
    <source>
        <dbReference type="EMBL" id="EWC79222.1"/>
    </source>
</evidence>
<keyword evidence="6" id="KW-0496">Mitochondrion</keyword>
<evidence type="ECO:0000256" key="4">
    <source>
        <dbReference type="ARBA" id="ARBA00022692"/>
    </source>
</evidence>
<evidence type="ECO:0000256" key="10">
    <source>
        <dbReference type="SAM" id="Phobius"/>
    </source>
</evidence>
<name>W7JJW6_PLAFA</name>
<evidence type="ECO:0000256" key="1">
    <source>
        <dbReference type="ARBA" id="ARBA00004225"/>
    </source>
</evidence>
<evidence type="ECO:0000256" key="7">
    <source>
        <dbReference type="ARBA" id="ARBA00023136"/>
    </source>
</evidence>
<dbReference type="Gene3D" id="1.50.40.10">
    <property type="entry name" value="Mitochondrial carrier domain"/>
    <property type="match status" value="1"/>
</dbReference>
<dbReference type="GO" id="GO:0048250">
    <property type="term" value="P:iron import into the mitochondrion"/>
    <property type="evidence" value="ECO:0007669"/>
    <property type="project" value="TreeGrafter"/>
</dbReference>
<evidence type="ECO:0000256" key="6">
    <source>
        <dbReference type="ARBA" id="ARBA00023128"/>
    </source>
</evidence>
<evidence type="ECO:0000256" key="5">
    <source>
        <dbReference type="ARBA" id="ARBA00022989"/>
    </source>
</evidence>
<feature type="transmembrane region" description="Helical" evidence="10">
    <location>
        <begin position="551"/>
        <end position="571"/>
    </location>
</feature>
<dbReference type="PANTHER" id="PTHR45758">
    <property type="entry name" value="MITOFERRIN-1-RELATED"/>
    <property type="match status" value="1"/>
</dbReference>
<sequence>MFSRIKHCRYLRIQRVNSNGYDHLKNSYFIHMSYQHMSNEKKEEIKYYEEYKEDCNILSSLRKNDFKHILNHNDKKDINKLKRKLLRLLKDYHPDMYIKEKNVERKKKKEEIFIEIYNKYKNIDRDFQQMGFSDIIDESIYEDEDERNERIEKYKRYSEGKRNDIATKHIEMYIVISILLTFGLVFSICVYLPFKGSSYDMEHIYENVEERKDDNVVTCFYNPIMRRYEYLPENTNYIPPNPRQLYNFYKNNFPELPIDKDILKLKHFEMIKLPKNRAKKCRLFYDVEFLRHLFSHFHRLQDLEFSLDVFLQHLFFRRLLTYIFFLPFLNCSILIILTEIFSSLTTIPATCLYFCCFEYLKLKKLQYNNVFQEKGIINDKPNKNDDLNFISYFSLAFLSEAISCIIFVPIDVIKERLQAQKYLQLKEHKTTSKLIKEYIYKQGLSRLYRGYISTCLSYGMFCGSFFFFQSIGHKIMNQLDIESSHYNNLKLNLACSFISGFISSPLDIIRIRYQLQEKDKTFFYYKNFMDGLKKLCREDNRRIYNLFKGNFYRCCLLSLSMTINVSVIEMYKKYMISKKSQ</sequence>
<evidence type="ECO:0000256" key="3">
    <source>
        <dbReference type="ARBA" id="ARBA00022448"/>
    </source>
</evidence>
<dbReference type="GO" id="GO:0015093">
    <property type="term" value="F:ferrous iron transmembrane transporter activity"/>
    <property type="evidence" value="ECO:0007669"/>
    <property type="project" value="TreeGrafter"/>
</dbReference>
<comment type="subcellular location">
    <subcellularLocation>
        <location evidence="1">Mitochondrion membrane</location>
        <topology evidence="1">Multi-pass membrane protein</topology>
    </subcellularLocation>
</comment>
<evidence type="ECO:0008006" key="13">
    <source>
        <dbReference type="Google" id="ProtNLM"/>
    </source>
</evidence>
<dbReference type="PANTHER" id="PTHR45758:SF19">
    <property type="entry name" value="CARRIER PROTEIN, PUTATIVE-RELATED"/>
    <property type="match status" value="1"/>
</dbReference>
<gene>
    <name evidence="11" type="ORF">C923_00077</name>
</gene>
<feature type="transmembrane region" description="Helical" evidence="10">
    <location>
        <begin position="319"/>
        <end position="338"/>
    </location>
</feature>
<dbReference type="SUPFAM" id="SSF103506">
    <property type="entry name" value="Mitochondrial carrier"/>
    <property type="match status" value="1"/>
</dbReference>
<dbReference type="InterPro" id="IPR023395">
    <property type="entry name" value="MCP_dom_sf"/>
</dbReference>
<keyword evidence="4 8" id="KW-0812">Transmembrane</keyword>
<feature type="transmembrane region" description="Helical" evidence="10">
    <location>
        <begin position="172"/>
        <end position="194"/>
    </location>
</feature>
<feature type="transmembrane region" description="Helical" evidence="10">
    <location>
        <begin position="451"/>
        <end position="471"/>
    </location>
</feature>
<dbReference type="InterPro" id="IPR018108">
    <property type="entry name" value="MCP_transmembrane"/>
</dbReference>
<dbReference type="GO" id="GO:0031966">
    <property type="term" value="C:mitochondrial membrane"/>
    <property type="evidence" value="ECO:0007669"/>
    <property type="project" value="UniProtKB-SubCell"/>
</dbReference>
<dbReference type="AlphaFoldDB" id="W7JJW6"/>
<keyword evidence="5 10" id="KW-1133">Transmembrane helix</keyword>
<keyword evidence="7 8" id="KW-0472">Membrane</keyword>
<proteinExistence type="inferred from homology"/>
<evidence type="ECO:0000256" key="9">
    <source>
        <dbReference type="RuleBase" id="RU000488"/>
    </source>
</evidence>
<evidence type="ECO:0000256" key="2">
    <source>
        <dbReference type="ARBA" id="ARBA00006375"/>
    </source>
</evidence>
<keyword evidence="3 9" id="KW-0813">Transport</keyword>
<dbReference type="Proteomes" id="UP000030697">
    <property type="component" value="Unassembled WGS sequence"/>
</dbReference>
<feature type="repeat" description="Solcar" evidence="8">
    <location>
        <begin position="387"/>
        <end position="475"/>
    </location>
</feature>
<comment type="similarity">
    <text evidence="2 9">Belongs to the mitochondrial carrier (TC 2.A.29) family.</text>
</comment>
<dbReference type="OrthoDB" id="250329at2759"/>
<evidence type="ECO:0000313" key="12">
    <source>
        <dbReference type="Proteomes" id="UP000030697"/>
    </source>
</evidence>
<accession>W7JJW6</accession>
<protein>
    <recommendedName>
        <fullName evidence="13">J domain-containing protein</fullName>
    </recommendedName>
</protein>
<dbReference type="EMBL" id="KE124371">
    <property type="protein sequence ID" value="EWC79222.1"/>
    <property type="molecule type" value="Genomic_DNA"/>
</dbReference>
<evidence type="ECO:0000256" key="8">
    <source>
        <dbReference type="PROSITE-ProRule" id="PRU00282"/>
    </source>
</evidence>
<organism evidence="11 12">
    <name type="scientific">Plasmodium falciparum UGT5.1</name>
    <dbReference type="NCBI Taxonomy" id="1237627"/>
    <lineage>
        <taxon>Eukaryota</taxon>
        <taxon>Sar</taxon>
        <taxon>Alveolata</taxon>
        <taxon>Apicomplexa</taxon>
        <taxon>Aconoidasida</taxon>
        <taxon>Haemosporida</taxon>
        <taxon>Plasmodiidae</taxon>
        <taxon>Plasmodium</taxon>
        <taxon>Plasmodium (Laverania)</taxon>
    </lineage>
</organism>
<feature type="transmembrane region" description="Helical" evidence="10">
    <location>
        <begin position="389"/>
        <end position="413"/>
    </location>
</feature>
<dbReference type="PROSITE" id="PS50920">
    <property type="entry name" value="SOLCAR"/>
    <property type="match status" value="1"/>
</dbReference>